<reference evidence="2" key="2">
    <citation type="submission" date="2021-08" db="EMBL/GenBank/DDBJ databases">
        <authorList>
            <person name="Eriksson T."/>
        </authorList>
    </citation>
    <scope>NUCLEOTIDE SEQUENCE</scope>
    <source>
        <strain evidence="2">Stoneville</strain>
        <tissue evidence="2">Whole head</tissue>
    </source>
</reference>
<name>A0A8J6H7M9_TENMO</name>
<feature type="domain" description="Mutator-like transposase" evidence="1">
    <location>
        <begin position="2"/>
        <end position="130"/>
    </location>
</feature>
<gene>
    <name evidence="2" type="ORF">GEV33_014034</name>
</gene>
<accession>A0A8J6H7M9</accession>
<reference evidence="2" key="1">
    <citation type="journal article" date="2020" name="J Insects Food Feed">
        <title>The yellow mealworm (Tenebrio molitor) genome: a resource for the emerging insects as food and feed industry.</title>
        <authorList>
            <person name="Eriksson T."/>
            <person name="Andere A."/>
            <person name="Kelstrup H."/>
            <person name="Emery V."/>
            <person name="Picard C."/>
        </authorList>
    </citation>
    <scope>NUCLEOTIDE SEQUENCE</scope>
    <source>
        <strain evidence="2">Stoneville</strain>
        <tissue evidence="2">Whole head</tissue>
    </source>
</reference>
<dbReference type="InterPro" id="IPR049012">
    <property type="entry name" value="Mutator_transp_dom"/>
</dbReference>
<organism evidence="2 3">
    <name type="scientific">Tenebrio molitor</name>
    <name type="common">Yellow mealworm beetle</name>
    <dbReference type="NCBI Taxonomy" id="7067"/>
    <lineage>
        <taxon>Eukaryota</taxon>
        <taxon>Metazoa</taxon>
        <taxon>Ecdysozoa</taxon>
        <taxon>Arthropoda</taxon>
        <taxon>Hexapoda</taxon>
        <taxon>Insecta</taxon>
        <taxon>Pterygota</taxon>
        <taxon>Neoptera</taxon>
        <taxon>Endopterygota</taxon>
        <taxon>Coleoptera</taxon>
        <taxon>Polyphaga</taxon>
        <taxon>Cucujiformia</taxon>
        <taxon>Tenebrionidae</taxon>
        <taxon>Tenebrio</taxon>
    </lineage>
</organism>
<sequence length="150" mass="16036">MCGIVGTSSTEKENINIQVNEVAVCGTIAKGAGYTQLAEFCAALDIPVFSRKTYLRAEENILDITEKVALDEMLAAGTEERALAIDAGEVDKDGVSQLQLTVRGLSDRINYNALSGVATIIGARTKKVLYRCPKNGVLTVHYGVVNVGKM</sequence>
<dbReference type="EMBL" id="JABDTM020028559">
    <property type="protein sequence ID" value="KAH0808758.1"/>
    <property type="molecule type" value="Genomic_DNA"/>
</dbReference>
<evidence type="ECO:0000313" key="2">
    <source>
        <dbReference type="EMBL" id="KAH0808758.1"/>
    </source>
</evidence>
<evidence type="ECO:0000313" key="3">
    <source>
        <dbReference type="Proteomes" id="UP000719412"/>
    </source>
</evidence>
<keyword evidence="3" id="KW-1185">Reference proteome</keyword>
<evidence type="ECO:0000259" key="1">
    <source>
        <dbReference type="Pfam" id="PF20700"/>
    </source>
</evidence>
<protein>
    <recommendedName>
        <fullName evidence="1">Mutator-like transposase domain-containing protein</fullName>
    </recommendedName>
</protein>
<proteinExistence type="predicted"/>
<dbReference type="Proteomes" id="UP000719412">
    <property type="component" value="Unassembled WGS sequence"/>
</dbReference>
<dbReference type="AlphaFoldDB" id="A0A8J6H7M9"/>
<comment type="caution">
    <text evidence="2">The sequence shown here is derived from an EMBL/GenBank/DDBJ whole genome shotgun (WGS) entry which is preliminary data.</text>
</comment>
<dbReference type="Pfam" id="PF20700">
    <property type="entry name" value="Mutator"/>
    <property type="match status" value="1"/>
</dbReference>